<evidence type="ECO:0000259" key="8">
    <source>
        <dbReference type="Pfam" id="PF10141"/>
    </source>
</evidence>
<dbReference type="EMBL" id="JBHTON010000006">
    <property type="protein sequence ID" value="MFD1484215.1"/>
    <property type="molecule type" value="Genomic_DNA"/>
</dbReference>
<dbReference type="InterPro" id="IPR001667">
    <property type="entry name" value="DDH_dom"/>
</dbReference>
<dbReference type="RefSeq" id="WP_125752156.1">
    <property type="nucleotide sequence ID" value="NZ_JBHTON010000006.1"/>
</dbReference>
<keyword evidence="4" id="KW-0378">Hydrolase</keyword>
<evidence type="ECO:0000313" key="10">
    <source>
        <dbReference type="EMBL" id="MFD1484215.1"/>
    </source>
</evidence>
<name>A0ABW4E6Z2_9LACO</name>
<evidence type="ECO:0000259" key="7">
    <source>
        <dbReference type="Pfam" id="PF02272"/>
    </source>
</evidence>
<dbReference type="PANTHER" id="PTHR30255:SF2">
    <property type="entry name" value="SINGLE-STRANDED-DNA-SPECIFIC EXONUCLEASE RECJ"/>
    <property type="match status" value="1"/>
</dbReference>
<comment type="similarity">
    <text evidence="1">Belongs to the RecJ family.</text>
</comment>
<feature type="domain" description="Single-stranded-DNA-specific exonuclease RecJ C-terminal" evidence="8">
    <location>
        <begin position="566"/>
        <end position="754"/>
    </location>
</feature>
<feature type="domain" description="DHHA1" evidence="7">
    <location>
        <begin position="352"/>
        <end position="441"/>
    </location>
</feature>
<evidence type="ECO:0000313" key="11">
    <source>
        <dbReference type="Proteomes" id="UP001597252"/>
    </source>
</evidence>
<dbReference type="PANTHER" id="PTHR30255">
    <property type="entry name" value="SINGLE-STRANDED-DNA-SPECIFIC EXONUCLEASE RECJ"/>
    <property type="match status" value="1"/>
</dbReference>
<dbReference type="Pfam" id="PF02272">
    <property type="entry name" value="DHHA1"/>
    <property type="match status" value="1"/>
</dbReference>
<dbReference type="InterPro" id="IPR038763">
    <property type="entry name" value="DHH_sf"/>
</dbReference>
<keyword evidence="3" id="KW-0540">Nuclease</keyword>
<dbReference type="Gene3D" id="3.90.1640.30">
    <property type="match status" value="1"/>
</dbReference>
<evidence type="ECO:0000259" key="9">
    <source>
        <dbReference type="Pfam" id="PF17768"/>
    </source>
</evidence>
<dbReference type="InterPro" id="IPR018779">
    <property type="entry name" value="RecJ_C"/>
</dbReference>
<evidence type="ECO:0000256" key="5">
    <source>
        <dbReference type="ARBA" id="ARBA00022839"/>
    </source>
</evidence>
<evidence type="ECO:0000256" key="4">
    <source>
        <dbReference type="ARBA" id="ARBA00022801"/>
    </source>
</evidence>
<protein>
    <recommendedName>
        <fullName evidence="2">Single-stranded-DNA-specific exonuclease RecJ</fullName>
    </recommendedName>
</protein>
<dbReference type="Pfam" id="PF10141">
    <property type="entry name" value="ssDNA-exonuc_C"/>
    <property type="match status" value="1"/>
</dbReference>
<feature type="domain" description="DDH" evidence="6">
    <location>
        <begin position="85"/>
        <end position="229"/>
    </location>
</feature>
<evidence type="ECO:0000256" key="2">
    <source>
        <dbReference type="ARBA" id="ARBA00019841"/>
    </source>
</evidence>
<dbReference type="SUPFAM" id="SSF64182">
    <property type="entry name" value="DHH phosphoesterases"/>
    <property type="match status" value="1"/>
</dbReference>
<evidence type="ECO:0000259" key="6">
    <source>
        <dbReference type="Pfam" id="PF01368"/>
    </source>
</evidence>
<gene>
    <name evidence="10" type="primary">recJ</name>
    <name evidence="10" type="ORF">ACFQ5J_03095</name>
</gene>
<keyword evidence="5 10" id="KW-0269">Exonuclease</keyword>
<dbReference type="InterPro" id="IPR041122">
    <property type="entry name" value="RecJ_OB"/>
</dbReference>
<evidence type="ECO:0000256" key="3">
    <source>
        <dbReference type="ARBA" id="ARBA00022722"/>
    </source>
</evidence>
<dbReference type="Pfam" id="PF01368">
    <property type="entry name" value="DHH"/>
    <property type="match status" value="1"/>
</dbReference>
<feature type="domain" description="RecJ OB" evidence="9">
    <location>
        <begin position="458"/>
        <end position="558"/>
    </location>
</feature>
<dbReference type="InterPro" id="IPR004610">
    <property type="entry name" value="RecJ"/>
</dbReference>
<dbReference type="Proteomes" id="UP001597252">
    <property type="component" value="Unassembled WGS sequence"/>
</dbReference>
<keyword evidence="11" id="KW-1185">Reference proteome</keyword>
<comment type="caution">
    <text evidence="10">The sequence shown here is derived from an EMBL/GenBank/DDBJ whole genome shotgun (WGS) entry which is preliminary data.</text>
</comment>
<dbReference type="GO" id="GO:0004527">
    <property type="term" value="F:exonuclease activity"/>
    <property type="evidence" value="ECO:0007669"/>
    <property type="project" value="UniProtKB-KW"/>
</dbReference>
<proteinExistence type="inferred from homology"/>
<organism evidence="10 11">
    <name type="scientific">Lacticaseibacillus baoqingensis</name>
    <dbReference type="NCBI Taxonomy" id="2486013"/>
    <lineage>
        <taxon>Bacteria</taxon>
        <taxon>Bacillati</taxon>
        <taxon>Bacillota</taxon>
        <taxon>Bacilli</taxon>
        <taxon>Lactobacillales</taxon>
        <taxon>Lactobacillaceae</taxon>
        <taxon>Lacticaseibacillus</taxon>
    </lineage>
</organism>
<accession>A0ABW4E6Z2</accession>
<dbReference type="Gene3D" id="2.40.50.460">
    <property type="match status" value="1"/>
</dbReference>
<reference evidence="11" key="1">
    <citation type="journal article" date="2019" name="Int. J. Syst. Evol. Microbiol.">
        <title>The Global Catalogue of Microorganisms (GCM) 10K type strain sequencing project: providing services to taxonomists for standard genome sequencing and annotation.</title>
        <authorList>
            <consortium name="The Broad Institute Genomics Platform"/>
            <consortium name="The Broad Institute Genome Sequencing Center for Infectious Disease"/>
            <person name="Wu L."/>
            <person name="Ma J."/>
        </authorList>
    </citation>
    <scope>NUCLEOTIDE SEQUENCE [LARGE SCALE GENOMIC DNA]</scope>
    <source>
        <strain evidence="11">CCM 8903</strain>
    </source>
</reference>
<dbReference type="InterPro" id="IPR003156">
    <property type="entry name" value="DHHA1_dom"/>
</dbReference>
<evidence type="ECO:0000256" key="1">
    <source>
        <dbReference type="ARBA" id="ARBA00005915"/>
    </source>
</evidence>
<dbReference type="Pfam" id="PF17768">
    <property type="entry name" value="RecJ_OB"/>
    <property type="match status" value="1"/>
</dbReference>
<dbReference type="NCBIfam" id="TIGR00644">
    <property type="entry name" value="recJ"/>
    <property type="match status" value="1"/>
</dbReference>
<sequence>MVDNTAHYDWQLAKQPDSSELAGLAQQLNVSPFLARLLWQRDITTPAAWTAFTQPQTASLHDPLQLHDMQKAVDRITKAVAAGEKITIYGDYDVDGLTSSAIMKEAIESIGGEPDVFIPDRFTDGYGPNAAVYKYLQASGTQLVVTVDNGVAGKAVIDAAMAAGMDVVVTDHHELPEDLPNAVAVVHPRHPAGDYPFGDLSGAGVAFKVATALLGEVPMDSIDLAALGTIADLVSLTDENRVLVQLGLAMIRTQPRVGLAALLQVAGIDPATVDEQTVGFGIAPRLNALGRLGDANPGVTLLTTFDDDEAASLAANVNARNEERQGLVRKIAQQALAMANEPENAAKRTLILARSGWHEGVLGIVASHVVEATGKPTLVLNIAADGQNAKGSGRSVAGYHLFKSLEPAKAAMTHFGGHAMAVGLTMPVANLETVHEAMEKAAAVSLKDQAQPALAVAARLDASELTLENYQALRQLAPFGQGNPEPVFSVLPQRIDGVRQIGKGKDHLKFQADGIDVIAFGSGDQASDLAAATQAKLAVTLDQNTWQGRTSLQLRLSDWQLQAPAVIDLRLPQPSAEQFRGAFTYVFFDPQMLTRMSRRFQFGGPTMLAKDLAPDTSNVVLVDLPADEASLQAAMNHVQLPVRVVFAADPAHLVALPSRQECGRVLLYLRQHPGFDKHHLPALAQAVHVTTQQAIFAVQVFFELEFVKIEGALISVNPHPTKTPLDQAQVYLKRQAFLALAAHLQTDDRQALTQRLTQF</sequence>
<dbReference type="InterPro" id="IPR051673">
    <property type="entry name" value="SSDNA_exonuclease_RecJ"/>
</dbReference>